<proteinExistence type="predicted"/>
<evidence type="ECO:0000313" key="2">
    <source>
        <dbReference type="EMBL" id="TXG70075.1"/>
    </source>
</evidence>
<comment type="caution">
    <text evidence="2">The sequence shown here is derived from an EMBL/GenBank/DDBJ whole genome shotgun (WGS) entry which is preliminary data.</text>
</comment>
<evidence type="ECO:0000313" key="3">
    <source>
        <dbReference type="Proteomes" id="UP000323000"/>
    </source>
</evidence>
<dbReference type="Proteomes" id="UP000323000">
    <property type="component" value="Chromosome 2"/>
</dbReference>
<accession>A0A5C7ILL2</accession>
<dbReference type="OrthoDB" id="1739706at2759"/>
<protein>
    <recommendedName>
        <fullName evidence="1">TTF-type domain-containing protein</fullName>
    </recommendedName>
</protein>
<dbReference type="EMBL" id="VAHF01000002">
    <property type="protein sequence ID" value="TXG70075.1"/>
    <property type="molecule type" value="Genomic_DNA"/>
</dbReference>
<dbReference type="PANTHER" id="PTHR11697">
    <property type="entry name" value="GENERAL TRANSCRIPTION FACTOR 2-RELATED ZINC FINGER PROTEIN"/>
    <property type="match status" value="1"/>
</dbReference>
<dbReference type="InterPro" id="IPR055298">
    <property type="entry name" value="AtLOH3-like"/>
</dbReference>
<reference evidence="3" key="1">
    <citation type="journal article" date="2019" name="Gigascience">
        <title>De novo genome assembly of the endangered Acer yangbiense, a plant species with extremely small populations endemic to Yunnan Province, China.</title>
        <authorList>
            <person name="Yang J."/>
            <person name="Wariss H.M."/>
            <person name="Tao L."/>
            <person name="Zhang R."/>
            <person name="Yun Q."/>
            <person name="Hollingsworth P."/>
            <person name="Dao Z."/>
            <person name="Luo G."/>
            <person name="Guo H."/>
            <person name="Ma Y."/>
            <person name="Sun W."/>
        </authorList>
    </citation>
    <scope>NUCLEOTIDE SEQUENCE [LARGE SCALE GENOMIC DNA]</scope>
    <source>
        <strain evidence="3">cv. Malutang</strain>
    </source>
</reference>
<gene>
    <name evidence="2" type="ORF">EZV62_005010</name>
</gene>
<dbReference type="SMART" id="SM00597">
    <property type="entry name" value="ZnF_TTF"/>
    <property type="match status" value="1"/>
</dbReference>
<dbReference type="InterPro" id="IPR006580">
    <property type="entry name" value="Znf_TTF"/>
</dbReference>
<sequence length="312" mass="37287">MEKYLKRPLTLEMRSSSKKHCVEINLADLPANPGLRTRIWDYHPNVREQVHTEYALMGPCQPREHNFRLLPCGDKLRRFNRAWFDRYSTWLEYSIKKEAVYCLCCYLFKPDNGKQEDGDSFVGEWFTYWKNQASLLEKHDNSTAHQQPSRKCLDLMNQNQHIETTVNKQIDQARIEYRTRLDMQLQELNSRFLETNTELLLCVACLSPMDQFYAFDKHKLIRLAYFYPRDYSPIKLSALEDQLENYIVYMRSIATDTVERVFSAINIVKTDLRNRMGDEWLNDSLLAYVEKDIFDTIDRETIMQRFQNMKPR</sequence>
<evidence type="ECO:0000259" key="1">
    <source>
        <dbReference type="SMART" id="SM00597"/>
    </source>
</evidence>
<organism evidence="2 3">
    <name type="scientific">Acer yangbiense</name>
    <dbReference type="NCBI Taxonomy" id="1000413"/>
    <lineage>
        <taxon>Eukaryota</taxon>
        <taxon>Viridiplantae</taxon>
        <taxon>Streptophyta</taxon>
        <taxon>Embryophyta</taxon>
        <taxon>Tracheophyta</taxon>
        <taxon>Spermatophyta</taxon>
        <taxon>Magnoliopsida</taxon>
        <taxon>eudicotyledons</taxon>
        <taxon>Gunneridae</taxon>
        <taxon>Pentapetalae</taxon>
        <taxon>rosids</taxon>
        <taxon>malvids</taxon>
        <taxon>Sapindales</taxon>
        <taxon>Sapindaceae</taxon>
        <taxon>Hippocastanoideae</taxon>
        <taxon>Acereae</taxon>
        <taxon>Acer</taxon>
    </lineage>
</organism>
<dbReference type="PANTHER" id="PTHR11697:SF230">
    <property type="entry name" value="ZINC FINGER, MYM DOMAIN CONTAINING 1"/>
    <property type="match status" value="1"/>
</dbReference>
<feature type="domain" description="TTF-type" evidence="1">
    <location>
        <begin position="75"/>
        <end position="168"/>
    </location>
</feature>
<dbReference type="AlphaFoldDB" id="A0A5C7ILL2"/>
<keyword evidence="3" id="KW-1185">Reference proteome</keyword>
<name>A0A5C7ILL2_9ROSI</name>